<sequence length="108" mass="10455">MLLAAPAAAAAPSSADAAAAKGGDDNSGKFSGLLNRGERIIIANSDFNGADSGGEEVQQLPIGEGESLEECAELPGTGKMGGSPIRLAGEGAGRSGEGGEESPTAGVK</sequence>
<feature type="region of interest" description="Disordered" evidence="1">
    <location>
        <begin position="46"/>
        <end position="108"/>
    </location>
</feature>
<reference evidence="2" key="1">
    <citation type="submission" date="2021-01" db="EMBL/GenBank/DDBJ databases">
        <authorList>
            <person name="Corre E."/>
            <person name="Pelletier E."/>
            <person name="Niang G."/>
            <person name="Scheremetjew M."/>
            <person name="Finn R."/>
            <person name="Kale V."/>
            <person name="Holt S."/>
            <person name="Cochrane G."/>
            <person name="Meng A."/>
            <person name="Brown T."/>
            <person name="Cohen L."/>
        </authorList>
    </citation>
    <scope>NUCLEOTIDE SEQUENCE</scope>
    <source>
        <strain evidence="2">CCMP3107</strain>
    </source>
</reference>
<feature type="region of interest" description="Disordered" evidence="1">
    <location>
        <begin position="1"/>
        <end position="30"/>
    </location>
</feature>
<dbReference type="AlphaFoldDB" id="A0A7S3XWH7"/>
<gene>
    <name evidence="2" type="ORF">HAKA00212_LOCUS12900</name>
</gene>
<evidence type="ECO:0000313" key="2">
    <source>
        <dbReference type="EMBL" id="CAE0634184.1"/>
    </source>
</evidence>
<dbReference type="EMBL" id="HBIU01027975">
    <property type="protein sequence ID" value="CAE0634184.1"/>
    <property type="molecule type" value="Transcribed_RNA"/>
</dbReference>
<accession>A0A7S3XWH7</accession>
<evidence type="ECO:0000256" key="1">
    <source>
        <dbReference type="SAM" id="MobiDB-lite"/>
    </source>
</evidence>
<organism evidence="2">
    <name type="scientific">Heterosigma akashiwo</name>
    <name type="common">Chromophytic alga</name>
    <name type="synonym">Heterosigma carterae</name>
    <dbReference type="NCBI Taxonomy" id="2829"/>
    <lineage>
        <taxon>Eukaryota</taxon>
        <taxon>Sar</taxon>
        <taxon>Stramenopiles</taxon>
        <taxon>Ochrophyta</taxon>
        <taxon>Raphidophyceae</taxon>
        <taxon>Chattonellales</taxon>
        <taxon>Chattonellaceae</taxon>
        <taxon>Heterosigma</taxon>
    </lineage>
</organism>
<feature type="compositionally biased region" description="Low complexity" evidence="1">
    <location>
        <begin position="1"/>
        <end position="20"/>
    </location>
</feature>
<protein>
    <submittedName>
        <fullName evidence="2">Uncharacterized protein</fullName>
    </submittedName>
</protein>
<name>A0A7S3XWH7_HETAK</name>
<proteinExistence type="predicted"/>